<comment type="function">
    <text evidence="1 11">Catalyzes the methylthiolation of N6-threonylcarbamoyladenosine (t(6)A), leading to the formation of 2-methylthio-N6-threonylcarbamoyladenosine (ms(2)t(6)A) at position 37 in tRNAs that read codons beginning with adenine.</text>
</comment>
<dbReference type="KEGG" id="ipc:IPA_06520"/>
<keyword evidence="8 11" id="KW-0408">Iron</keyword>
<dbReference type="Pfam" id="PF01938">
    <property type="entry name" value="TRAM"/>
    <property type="match status" value="1"/>
</dbReference>
<dbReference type="NCBIfam" id="TIGR00089">
    <property type="entry name" value="MiaB/RimO family radical SAM methylthiotransferase"/>
    <property type="match status" value="1"/>
</dbReference>
<dbReference type="NCBIfam" id="TIGR01578">
    <property type="entry name" value="MiaB-like-B"/>
    <property type="match status" value="1"/>
</dbReference>
<protein>
    <recommendedName>
        <fullName evidence="11">tRNA-t(6)A37 methylthiotransferase</fullName>
        <ecNumber evidence="11">2.8.4.5</ecNumber>
    </recommendedName>
</protein>
<dbReference type="InterPro" id="IPR007197">
    <property type="entry name" value="rSAM"/>
</dbReference>
<dbReference type="GO" id="GO:0046872">
    <property type="term" value="F:metal ion binding"/>
    <property type="evidence" value="ECO:0007669"/>
    <property type="project" value="UniProtKB-UniRule"/>
</dbReference>
<evidence type="ECO:0000256" key="3">
    <source>
        <dbReference type="ARBA" id="ARBA00022485"/>
    </source>
</evidence>
<dbReference type="Gene3D" id="3.40.50.12160">
    <property type="entry name" value="Methylthiotransferase, N-terminal domain"/>
    <property type="match status" value="1"/>
</dbReference>
<evidence type="ECO:0000256" key="11">
    <source>
        <dbReference type="RuleBase" id="RU368081"/>
    </source>
</evidence>
<evidence type="ECO:0000313" key="16">
    <source>
        <dbReference type="Proteomes" id="UP001063698"/>
    </source>
</evidence>
<dbReference type="EC" id="2.8.4.5" evidence="11"/>
<comment type="catalytic activity">
    <reaction evidence="10 11">
        <text>N(6)-L-threonylcarbamoyladenosine(37) in tRNA + (sulfur carrier)-SH + AH2 + 2 S-adenosyl-L-methionine = 2-methylsulfanyl-N(6)-L-threonylcarbamoyladenosine(37) in tRNA + (sulfur carrier)-H + 5'-deoxyadenosine + L-methionine + A + S-adenosyl-L-homocysteine + 2 H(+)</text>
        <dbReference type="Rhea" id="RHEA:37075"/>
        <dbReference type="Rhea" id="RHEA-COMP:10163"/>
        <dbReference type="Rhea" id="RHEA-COMP:11092"/>
        <dbReference type="Rhea" id="RHEA-COMP:14737"/>
        <dbReference type="Rhea" id="RHEA-COMP:14739"/>
        <dbReference type="ChEBI" id="CHEBI:13193"/>
        <dbReference type="ChEBI" id="CHEBI:15378"/>
        <dbReference type="ChEBI" id="CHEBI:17319"/>
        <dbReference type="ChEBI" id="CHEBI:17499"/>
        <dbReference type="ChEBI" id="CHEBI:29917"/>
        <dbReference type="ChEBI" id="CHEBI:57844"/>
        <dbReference type="ChEBI" id="CHEBI:57856"/>
        <dbReference type="ChEBI" id="CHEBI:59789"/>
        <dbReference type="ChEBI" id="CHEBI:64428"/>
        <dbReference type="ChEBI" id="CHEBI:74418"/>
        <dbReference type="ChEBI" id="CHEBI:74420"/>
        <dbReference type="EC" id="2.8.4.5"/>
    </reaction>
</comment>
<dbReference type="PROSITE" id="PS51449">
    <property type="entry name" value="MTTASE_N"/>
    <property type="match status" value="1"/>
</dbReference>
<dbReference type="EMBL" id="CP006868">
    <property type="protein sequence ID" value="UXD21668.1"/>
    <property type="molecule type" value="Genomic_DNA"/>
</dbReference>
<sequence>MRVRYEIYGCAVMKGEALNALEELRRKGVEVSEEGGDVAIIFTCTVRSETEQRMLSRIERLREEHQRVIVTGCLASAQPGLIKKMFPDVSIVSNGQMHKLYDAVIGKEMYLLGYERPRDWLREPPKGEILVVPVADGCLGNCTFCITKAARPILRSQSPSSIIDYIKKGIEKGAKEIWLTAPDLAAYGRDIGITLVDLLDKVLRTIPEDVKIRIGMMNPDTFEEIMDELMELMSDKRVYKFFHLPLQSGSNRMLKLMGRKYTYEQYREIVEKVRRKFVDPTIATDILIGFPGEEEEDFQLTLKAIREMAFERVHMAAYTPRPLTIGARMRQVREDVKSKRVKIAYSLMMKVGEEVHKRYLGGIFKARVSEFDEKYSTFVARLHNYVPVVLKGNLKIGEEARVKITDYTFYDLRGEVIR</sequence>
<evidence type="ECO:0000259" key="13">
    <source>
        <dbReference type="PROSITE" id="PS51449"/>
    </source>
</evidence>
<dbReference type="InterPro" id="IPR023404">
    <property type="entry name" value="rSAM_horseshoe"/>
</dbReference>
<dbReference type="PROSITE" id="PS51918">
    <property type="entry name" value="RADICAL_SAM"/>
    <property type="match status" value="1"/>
</dbReference>
<keyword evidence="9 11" id="KW-0411">Iron-sulfur</keyword>
<evidence type="ECO:0000256" key="4">
    <source>
        <dbReference type="ARBA" id="ARBA00022679"/>
    </source>
</evidence>
<feature type="domain" description="TRAM" evidence="12">
    <location>
        <begin position="357"/>
        <end position="418"/>
    </location>
</feature>
<feature type="domain" description="Radical SAM core" evidence="14">
    <location>
        <begin position="124"/>
        <end position="358"/>
    </location>
</feature>
<dbReference type="Pfam" id="PF04055">
    <property type="entry name" value="Radical_SAM"/>
    <property type="match status" value="1"/>
</dbReference>
<evidence type="ECO:0000256" key="5">
    <source>
        <dbReference type="ARBA" id="ARBA00022691"/>
    </source>
</evidence>
<dbReference type="PANTHER" id="PTHR11918">
    <property type="entry name" value="RADICAL SAM PROTEINS"/>
    <property type="match status" value="1"/>
</dbReference>
<dbReference type="InterPro" id="IPR006466">
    <property type="entry name" value="MiaB-like_arc_euk"/>
</dbReference>
<keyword evidence="7 11" id="KW-0479">Metal-binding</keyword>
<evidence type="ECO:0000256" key="2">
    <source>
        <dbReference type="ARBA" id="ARBA00008616"/>
    </source>
</evidence>
<dbReference type="InterPro" id="IPR058240">
    <property type="entry name" value="rSAM_sf"/>
</dbReference>
<evidence type="ECO:0000313" key="15">
    <source>
        <dbReference type="EMBL" id="UXD21668.1"/>
    </source>
</evidence>
<dbReference type="Gene3D" id="3.80.30.20">
    <property type="entry name" value="tm_1862 like domain"/>
    <property type="match status" value="1"/>
</dbReference>
<gene>
    <name evidence="15" type="ORF">IPA_06520</name>
</gene>
<dbReference type="InterPro" id="IPR005839">
    <property type="entry name" value="Methylthiotransferase"/>
</dbReference>
<dbReference type="SMART" id="SM00729">
    <property type="entry name" value="Elp3"/>
    <property type="match status" value="1"/>
</dbReference>
<dbReference type="PANTHER" id="PTHR11918:SF45">
    <property type="entry name" value="THREONYLCARBAMOYLADENOSINE TRNA METHYLTHIOTRANSFERASE"/>
    <property type="match status" value="1"/>
</dbReference>
<accession>A0A977K9T2</accession>
<keyword evidence="16" id="KW-1185">Reference proteome</keyword>
<dbReference type="GO" id="GO:0051539">
    <property type="term" value="F:4 iron, 4 sulfur cluster binding"/>
    <property type="evidence" value="ECO:0007669"/>
    <property type="project" value="UniProtKB-UniRule"/>
</dbReference>
<keyword evidence="5 11" id="KW-0949">S-adenosyl-L-methionine</keyword>
<dbReference type="InterPro" id="IPR038135">
    <property type="entry name" value="Methylthiotransferase_N_sf"/>
</dbReference>
<evidence type="ECO:0000256" key="9">
    <source>
        <dbReference type="ARBA" id="ARBA00023014"/>
    </source>
</evidence>
<evidence type="ECO:0000256" key="8">
    <source>
        <dbReference type="ARBA" id="ARBA00023004"/>
    </source>
</evidence>
<dbReference type="AlphaFoldDB" id="A0A977K9T2"/>
<dbReference type="Pfam" id="PF00919">
    <property type="entry name" value="UPF0004"/>
    <property type="match status" value="1"/>
</dbReference>
<feature type="domain" description="MTTase N-terminal" evidence="13">
    <location>
        <begin position="1"/>
        <end position="109"/>
    </location>
</feature>
<dbReference type="Proteomes" id="UP001063698">
    <property type="component" value="Chromosome"/>
</dbReference>
<keyword evidence="3 11" id="KW-0004">4Fe-4S</keyword>
<name>A0A977K9T2_9CREN</name>
<dbReference type="InterPro" id="IPR006638">
    <property type="entry name" value="Elp3/MiaA/NifB-like_rSAM"/>
</dbReference>
<keyword evidence="6 11" id="KW-0819">tRNA processing</keyword>
<evidence type="ECO:0000256" key="1">
    <source>
        <dbReference type="ARBA" id="ARBA00002399"/>
    </source>
</evidence>
<comment type="cofactor">
    <cofactor evidence="11">
        <name>[4Fe-4S] cluster</name>
        <dbReference type="ChEBI" id="CHEBI:49883"/>
    </cofactor>
    <text evidence="11">Binds 1 or 2 [4Fe-4S] cluster. One cluster is coordinated with 3 cysteines and an exchangeable S-adenosyl-L-methionine.</text>
</comment>
<dbReference type="SFLD" id="SFLDS00029">
    <property type="entry name" value="Radical_SAM"/>
    <property type="match status" value="1"/>
</dbReference>
<proteinExistence type="inferred from homology"/>
<organism evidence="15 16">
    <name type="scientific">Ignicoccus pacificus DSM 13166</name>
    <dbReference type="NCBI Taxonomy" id="940294"/>
    <lineage>
        <taxon>Archaea</taxon>
        <taxon>Thermoproteota</taxon>
        <taxon>Thermoprotei</taxon>
        <taxon>Desulfurococcales</taxon>
        <taxon>Desulfurococcaceae</taxon>
        <taxon>Ignicoccus</taxon>
    </lineage>
</organism>
<reference evidence="15" key="1">
    <citation type="submission" date="2013-11" db="EMBL/GenBank/DDBJ databases">
        <title>Comparative genomics of Ignicoccus.</title>
        <authorList>
            <person name="Podar M."/>
        </authorList>
    </citation>
    <scope>NUCLEOTIDE SEQUENCE</scope>
    <source>
        <strain evidence="15">DSM 13166</strain>
    </source>
</reference>
<dbReference type="CDD" id="cd01335">
    <property type="entry name" value="Radical_SAM"/>
    <property type="match status" value="1"/>
</dbReference>
<dbReference type="InterPro" id="IPR013848">
    <property type="entry name" value="Methylthiotransferase_N"/>
</dbReference>
<dbReference type="FunFam" id="3.80.30.20:FF:000002">
    <property type="entry name" value="threonylcarbamoyladenosine tRNA methylthiotransferase isoform X2"/>
    <property type="match status" value="1"/>
</dbReference>
<evidence type="ECO:0000256" key="6">
    <source>
        <dbReference type="ARBA" id="ARBA00022694"/>
    </source>
</evidence>
<dbReference type="GO" id="GO:0035598">
    <property type="term" value="F:tRNA (N(6)-L-threonylcarbamoyladenosine(37)-C(2))-methylthiotransferase activity"/>
    <property type="evidence" value="ECO:0007669"/>
    <property type="project" value="UniProtKB-UniRule"/>
</dbReference>
<evidence type="ECO:0000256" key="7">
    <source>
        <dbReference type="ARBA" id="ARBA00022723"/>
    </source>
</evidence>
<dbReference type="PROSITE" id="PS50926">
    <property type="entry name" value="TRAM"/>
    <property type="match status" value="1"/>
</dbReference>
<dbReference type="SFLD" id="SFLDG01082">
    <property type="entry name" value="B12-binding_domain_containing"/>
    <property type="match status" value="1"/>
</dbReference>
<dbReference type="InterPro" id="IPR002792">
    <property type="entry name" value="TRAM_dom"/>
</dbReference>
<keyword evidence="4 11" id="KW-0808">Transferase</keyword>
<dbReference type="SUPFAM" id="SSF102114">
    <property type="entry name" value="Radical SAM enzymes"/>
    <property type="match status" value="1"/>
</dbReference>
<evidence type="ECO:0000256" key="10">
    <source>
        <dbReference type="ARBA" id="ARBA00051661"/>
    </source>
</evidence>
<comment type="similarity">
    <text evidence="2 11">Belongs to the methylthiotransferase family. CDKAL1 subfamily.</text>
</comment>
<evidence type="ECO:0000259" key="12">
    <source>
        <dbReference type="PROSITE" id="PS50926"/>
    </source>
</evidence>
<evidence type="ECO:0000259" key="14">
    <source>
        <dbReference type="PROSITE" id="PS51918"/>
    </source>
</evidence>